<reference evidence="1 2" key="1">
    <citation type="submission" date="2019-10" db="EMBL/GenBank/DDBJ databases">
        <title>The Genome Sequence of Clostridium tarantellae Isolated from Fish Brain.</title>
        <authorList>
            <person name="Bano L."/>
            <person name="Kiel M."/>
            <person name="Sales G."/>
            <person name="Doxey A.C."/>
            <person name="Mansfield M.J."/>
            <person name="Schiavone M."/>
            <person name="Rossetto O."/>
            <person name="Pirazzini M."/>
            <person name="Dobrindt U."/>
            <person name="Montecucco C."/>
        </authorList>
    </citation>
    <scope>NUCLEOTIDE SEQUENCE [LARGE SCALE GENOMIC DNA]</scope>
    <source>
        <strain evidence="1 2">DSM 3997</strain>
    </source>
</reference>
<keyword evidence="2" id="KW-1185">Reference proteome</keyword>
<evidence type="ECO:0000313" key="1">
    <source>
        <dbReference type="EMBL" id="MPQ44853.1"/>
    </source>
</evidence>
<comment type="caution">
    <text evidence="1">The sequence shown here is derived from an EMBL/GenBank/DDBJ whole genome shotgun (WGS) entry which is preliminary data.</text>
</comment>
<dbReference type="EMBL" id="WHJC01000338">
    <property type="protein sequence ID" value="MPQ44853.1"/>
    <property type="molecule type" value="Genomic_DNA"/>
</dbReference>
<accession>A0A6I1MPW2</accession>
<proteinExistence type="predicted"/>
<gene>
    <name evidence="1" type="ORF">GBZ86_14020</name>
</gene>
<organism evidence="1 2">
    <name type="scientific">Clostridium tarantellae</name>
    <dbReference type="NCBI Taxonomy" id="39493"/>
    <lineage>
        <taxon>Bacteria</taxon>
        <taxon>Bacillati</taxon>
        <taxon>Bacillota</taxon>
        <taxon>Clostridia</taxon>
        <taxon>Eubacteriales</taxon>
        <taxon>Clostridiaceae</taxon>
        <taxon>Clostridium</taxon>
    </lineage>
</organism>
<dbReference type="AlphaFoldDB" id="A0A6I1MPW2"/>
<protein>
    <submittedName>
        <fullName evidence="1">Uncharacterized protein</fullName>
    </submittedName>
</protein>
<evidence type="ECO:0000313" key="2">
    <source>
        <dbReference type="Proteomes" id="UP000430345"/>
    </source>
</evidence>
<name>A0A6I1MPW2_9CLOT</name>
<dbReference type="Proteomes" id="UP000430345">
    <property type="component" value="Unassembled WGS sequence"/>
</dbReference>
<sequence length="208" mass="24956">MDEKLFVKITKRAHKIAKQMKIDFPDINYRAEFIICFKMLYEEVEKIKKSVNIKIKDIIKKENKFKTIKMRKKEIKDKFEENNNTKNIEKNKLKSNEFNKHIKNKQINSKKESNYIKGSKHLIDKGEIEILNVFKDKEIEMIEYIFVNSGIVEVTTKVTLVCNILKHTRRKELQAIDTYKIDTIHKTIKEEVEIREYTYLLPTKIEKN</sequence>
<dbReference type="RefSeq" id="WP_152891678.1">
    <property type="nucleotide sequence ID" value="NZ_WHJC01000338.1"/>
</dbReference>